<sequence length="121" mass="14513">MSKVCYVNFLKKMKFVFIFENTQIGIKFIKEELNLSETSRFILVNEDNENDQIEDADELCEHWNEFANRHMKNCVVSMVCVVFVFDYFCCSIFYLFKKMKIDLFGNQRKKKSIDMVSKRSK</sequence>
<evidence type="ECO:0000256" key="1">
    <source>
        <dbReference type="SAM" id="Phobius"/>
    </source>
</evidence>
<gene>
    <name evidence="2" type="ORF">RFI_32844</name>
</gene>
<dbReference type="Proteomes" id="UP000023152">
    <property type="component" value="Unassembled WGS sequence"/>
</dbReference>
<name>X6LT45_RETFI</name>
<organism evidence="2 3">
    <name type="scientific">Reticulomyxa filosa</name>
    <dbReference type="NCBI Taxonomy" id="46433"/>
    <lineage>
        <taxon>Eukaryota</taxon>
        <taxon>Sar</taxon>
        <taxon>Rhizaria</taxon>
        <taxon>Retaria</taxon>
        <taxon>Foraminifera</taxon>
        <taxon>Monothalamids</taxon>
        <taxon>Reticulomyxidae</taxon>
        <taxon>Reticulomyxa</taxon>
    </lineage>
</organism>
<keyword evidence="1" id="KW-1133">Transmembrane helix</keyword>
<evidence type="ECO:0000313" key="3">
    <source>
        <dbReference type="Proteomes" id="UP000023152"/>
    </source>
</evidence>
<keyword evidence="1" id="KW-0812">Transmembrane</keyword>
<comment type="caution">
    <text evidence="2">The sequence shown here is derived from an EMBL/GenBank/DDBJ whole genome shotgun (WGS) entry which is preliminary data.</text>
</comment>
<protein>
    <submittedName>
        <fullName evidence="2">Uncharacterized protein</fullName>
    </submittedName>
</protein>
<dbReference type="AlphaFoldDB" id="X6LT45"/>
<keyword evidence="3" id="KW-1185">Reference proteome</keyword>
<keyword evidence="1" id="KW-0472">Membrane</keyword>
<proteinExistence type="predicted"/>
<evidence type="ECO:0000313" key="2">
    <source>
        <dbReference type="EMBL" id="ETO04551.1"/>
    </source>
</evidence>
<reference evidence="2 3" key="1">
    <citation type="journal article" date="2013" name="Curr. Biol.">
        <title>The Genome of the Foraminiferan Reticulomyxa filosa.</title>
        <authorList>
            <person name="Glockner G."/>
            <person name="Hulsmann N."/>
            <person name="Schleicher M."/>
            <person name="Noegel A.A."/>
            <person name="Eichinger L."/>
            <person name="Gallinger C."/>
            <person name="Pawlowski J."/>
            <person name="Sierra R."/>
            <person name="Euteneuer U."/>
            <person name="Pillet L."/>
            <person name="Moustafa A."/>
            <person name="Platzer M."/>
            <person name="Groth M."/>
            <person name="Szafranski K."/>
            <person name="Schliwa M."/>
        </authorList>
    </citation>
    <scope>NUCLEOTIDE SEQUENCE [LARGE SCALE GENOMIC DNA]</scope>
</reference>
<dbReference type="EMBL" id="ASPP01029217">
    <property type="protein sequence ID" value="ETO04551.1"/>
    <property type="molecule type" value="Genomic_DNA"/>
</dbReference>
<accession>X6LT45</accession>
<feature type="transmembrane region" description="Helical" evidence="1">
    <location>
        <begin position="75"/>
        <end position="96"/>
    </location>
</feature>